<dbReference type="RefSeq" id="WP_264282696.1">
    <property type="nucleotide sequence ID" value="NZ_CP107006.1"/>
</dbReference>
<keyword evidence="1" id="KW-0805">Transcription regulation</keyword>
<dbReference type="SMART" id="SM00342">
    <property type="entry name" value="HTH_ARAC"/>
    <property type="match status" value="1"/>
</dbReference>
<name>A0ABY6J999_9BACT</name>
<dbReference type="Proteomes" id="UP001162741">
    <property type="component" value="Chromosome"/>
</dbReference>
<evidence type="ECO:0000313" key="5">
    <source>
        <dbReference type="EMBL" id="UYQ94874.1"/>
    </source>
</evidence>
<evidence type="ECO:0000256" key="1">
    <source>
        <dbReference type="ARBA" id="ARBA00023015"/>
    </source>
</evidence>
<accession>A0ABY6J999</accession>
<dbReference type="PANTHER" id="PTHR43280:SF32">
    <property type="entry name" value="TRANSCRIPTIONAL REGULATORY PROTEIN"/>
    <property type="match status" value="1"/>
</dbReference>
<dbReference type="Pfam" id="PF12833">
    <property type="entry name" value="HTH_18"/>
    <property type="match status" value="1"/>
</dbReference>
<keyword evidence="2" id="KW-0238">DNA-binding</keyword>
<keyword evidence="6" id="KW-1185">Reference proteome</keyword>
<protein>
    <submittedName>
        <fullName evidence="5">Helix-turn-helix transcriptional regulator</fullName>
    </submittedName>
</protein>
<evidence type="ECO:0000256" key="3">
    <source>
        <dbReference type="ARBA" id="ARBA00023163"/>
    </source>
</evidence>
<proteinExistence type="predicted"/>
<dbReference type="PROSITE" id="PS01124">
    <property type="entry name" value="HTH_ARAC_FAMILY_2"/>
    <property type="match status" value="1"/>
</dbReference>
<dbReference type="Gene3D" id="1.10.10.60">
    <property type="entry name" value="Homeodomain-like"/>
    <property type="match status" value="1"/>
</dbReference>
<gene>
    <name evidence="5" type="ORF">MKQ68_07185</name>
</gene>
<reference evidence="5" key="1">
    <citation type="submission" date="2022-10" db="EMBL/GenBank/DDBJ databases">
        <title>Chitinophaga sp. nov., isolated from soil.</title>
        <authorList>
            <person name="Jeon C.O."/>
        </authorList>
    </citation>
    <scope>NUCLEOTIDE SEQUENCE</scope>
    <source>
        <strain evidence="5">R8</strain>
    </source>
</reference>
<dbReference type="EMBL" id="CP107006">
    <property type="protein sequence ID" value="UYQ94874.1"/>
    <property type="molecule type" value="Genomic_DNA"/>
</dbReference>
<keyword evidence="3" id="KW-0804">Transcription</keyword>
<organism evidence="5 6">
    <name type="scientific">Chitinophaga horti</name>
    <dbReference type="NCBI Taxonomy" id="2920382"/>
    <lineage>
        <taxon>Bacteria</taxon>
        <taxon>Pseudomonadati</taxon>
        <taxon>Bacteroidota</taxon>
        <taxon>Chitinophagia</taxon>
        <taxon>Chitinophagales</taxon>
        <taxon>Chitinophagaceae</taxon>
        <taxon>Chitinophaga</taxon>
    </lineage>
</organism>
<dbReference type="SUPFAM" id="SSF51215">
    <property type="entry name" value="Regulatory protein AraC"/>
    <property type="match status" value="1"/>
</dbReference>
<evidence type="ECO:0000313" key="6">
    <source>
        <dbReference type="Proteomes" id="UP001162741"/>
    </source>
</evidence>
<dbReference type="InterPro" id="IPR009057">
    <property type="entry name" value="Homeodomain-like_sf"/>
</dbReference>
<evidence type="ECO:0000259" key="4">
    <source>
        <dbReference type="PROSITE" id="PS01124"/>
    </source>
</evidence>
<dbReference type="SUPFAM" id="SSF46689">
    <property type="entry name" value="Homeodomain-like"/>
    <property type="match status" value="1"/>
</dbReference>
<sequence>MTRLTTSPGRTAPYLKAVAPMQQLEAESNLPFELHSLEWMEKHRWQHQQDTPRRNNFFMIIWLKKASGVHLIDLARYELADNSVYCLTPGQIHLLKADPGTEGYVLSFTNEFLSLHENNFDLLFKTGLFYTFSHSSAIQLDEDLAREQEALLQKIKQEFDNYYLLRGEILRGLVKIFLIYLSRESDNTATGVSHTRNQELTKRFLNLLEQHYTTRKMVTDYAQALAVTPNYLNEIVKKVSGFPASYHIQQRIILEAKRQAAYVETSMKEIAYQLGFNDITHFSRFFKNVSGVSFSDFKKQAAMQVAMD</sequence>
<feature type="domain" description="HTH araC/xylS-type" evidence="4">
    <location>
        <begin position="202"/>
        <end position="300"/>
    </location>
</feature>
<dbReference type="InterPro" id="IPR018060">
    <property type="entry name" value="HTH_AraC"/>
</dbReference>
<evidence type="ECO:0000256" key="2">
    <source>
        <dbReference type="ARBA" id="ARBA00023125"/>
    </source>
</evidence>
<dbReference type="InterPro" id="IPR037923">
    <property type="entry name" value="HTH-like"/>
</dbReference>
<dbReference type="PANTHER" id="PTHR43280">
    <property type="entry name" value="ARAC-FAMILY TRANSCRIPTIONAL REGULATOR"/>
    <property type="match status" value="1"/>
</dbReference>